<dbReference type="AlphaFoldDB" id="A0A963YPK4"/>
<dbReference type="GO" id="GO:0016757">
    <property type="term" value="F:glycosyltransferase activity"/>
    <property type="evidence" value="ECO:0007669"/>
    <property type="project" value="InterPro"/>
</dbReference>
<keyword evidence="3" id="KW-1185">Reference proteome</keyword>
<dbReference type="Proteomes" id="UP000708298">
    <property type="component" value="Unassembled WGS sequence"/>
</dbReference>
<evidence type="ECO:0000313" key="2">
    <source>
        <dbReference type="EMBL" id="MCB8874462.1"/>
    </source>
</evidence>
<evidence type="ECO:0000259" key="1">
    <source>
        <dbReference type="Pfam" id="PF21129"/>
    </source>
</evidence>
<dbReference type="NCBIfam" id="TIGR04414">
    <property type="entry name" value="hepto_Aah_TibC"/>
    <property type="match status" value="1"/>
</dbReference>
<organism evidence="2 3">
    <name type="scientific">Acidisoma silvae</name>
    <dbReference type="NCBI Taxonomy" id="2802396"/>
    <lineage>
        <taxon>Bacteria</taxon>
        <taxon>Pseudomonadati</taxon>
        <taxon>Pseudomonadota</taxon>
        <taxon>Alphaproteobacteria</taxon>
        <taxon>Acetobacterales</taxon>
        <taxon>Acidocellaceae</taxon>
        <taxon>Acidisoma</taxon>
    </lineage>
</organism>
<dbReference type="EMBL" id="JAESVB010000002">
    <property type="protein sequence ID" value="MCB8874462.1"/>
    <property type="molecule type" value="Genomic_DNA"/>
</dbReference>
<dbReference type="InterPro" id="IPR049327">
    <property type="entry name" value="TibC/BAHTCr-like_N"/>
</dbReference>
<proteinExistence type="predicted"/>
<protein>
    <submittedName>
        <fullName evidence="2">Autotransporter strand-loop-strand O-heptosyltransferase</fullName>
    </submittedName>
</protein>
<accession>A0A963YPK4</accession>
<gene>
    <name evidence="2" type="ORF">ASILVAE211_04635</name>
</gene>
<reference evidence="2" key="1">
    <citation type="journal article" date="2021" name="Microorganisms">
        <title>Acidisoma silvae sp. nov. and Acidisomacellulosilytica sp. nov., Two Acidophilic Bacteria Isolated from Decaying Wood, Hydrolyzing Cellulose and Producing Poly-3-hydroxybutyrate.</title>
        <authorList>
            <person name="Mieszkin S."/>
            <person name="Pouder E."/>
            <person name="Uroz S."/>
            <person name="Simon-Colin C."/>
            <person name="Alain K."/>
        </authorList>
    </citation>
    <scope>NUCLEOTIDE SEQUENCE</scope>
    <source>
        <strain evidence="2">HW T2.11</strain>
    </source>
</reference>
<dbReference type="Pfam" id="PF21129">
    <property type="entry name" value="TibC_1st"/>
    <property type="match status" value="1"/>
</dbReference>
<comment type="caution">
    <text evidence="2">The sequence shown here is derived from an EMBL/GenBank/DDBJ whole genome shotgun (WGS) entry which is preliminary data.</text>
</comment>
<sequence length="188" mass="21287">MEAPTIEAASGIRFDFNEGIRVALPERPSGQWRVRLSDADTGNILYETSIGAGQVSSAKKWFFRGRIEVFDGDRSILDHSYDAAGQDVLIRFHIGTLGDILAWFPFAAEFAARHGCKLTCCMSPHLIPLFRDAYPHIRFTTPDDPDDRIYYATYKMMMYFGDVNRDWNTCDGRWLSLQGNAAHLLGIE</sequence>
<dbReference type="InterPro" id="IPR030929">
    <property type="entry name" value="Aah/TibC-like"/>
</dbReference>
<evidence type="ECO:0000313" key="3">
    <source>
        <dbReference type="Proteomes" id="UP000708298"/>
    </source>
</evidence>
<name>A0A963YPK4_9PROT</name>
<feature type="domain" description="Autotransproter heptosyltransferase TibC/BAHTCr-like N-terminal" evidence="1">
    <location>
        <begin position="10"/>
        <end position="72"/>
    </location>
</feature>
<reference evidence="2" key="2">
    <citation type="submission" date="2021-01" db="EMBL/GenBank/DDBJ databases">
        <authorList>
            <person name="Mieszkin S."/>
            <person name="Pouder E."/>
            <person name="Alain K."/>
        </authorList>
    </citation>
    <scope>NUCLEOTIDE SEQUENCE</scope>
    <source>
        <strain evidence="2">HW T2.11</strain>
    </source>
</reference>